<comment type="caution">
    <text evidence="1">The sequence shown here is derived from an EMBL/GenBank/DDBJ whole genome shotgun (WGS) entry which is preliminary data.</text>
</comment>
<accession>A0ABS3R9R0</accession>
<name>A0ABS3R9R0_9ACTN</name>
<evidence type="ECO:0000313" key="1">
    <source>
        <dbReference type="EMBL" id="MBO2442968.1"/>
    </source>
</evidence>
<keyword evidence="2" id="KW-1185">Reference proteome</keyword>
<organism evidence="1 2">
    <name type="scientific">Actinomadura nitritigenes</name>
    <dbReference type="NCBI Taxonomy" id="134602"/>
    <lineage>
        <taxon>Bacteria</taxon>
        <taxon>Bacillati</taxon>
        <taxon>Actinomycetota</taxon>
        <taxon>Actinomycetes</taxon>
        <taxon>Streptosporangiales</taxon>
        <taxon>Thermomonosporaceae</taxon>
        <taxon>Actinomadura</taxon>
    </lineage>
</organism>
<gene>
    <name evidence="1" type="ORF">J4557_36115</name>
</gene>
<dbReference type="EMBL" id="JAGEOK010000029">
    <property type="protein sequence ID" value="MBO2442968.1"/>
    <property type="molecule type" value="Genomic_DNA"/>
</dbReference>
<dbReference type="Proteomes" id="UP000666915">
    <property type="component" value="Unassembled WGS sequence"/>
</dbReference>
<protein>
    <submittedName>
        <fullName evidence="1">Uncharacterized protein</fullName>
    </submittedName>
</protein>
<evidence type="ECO:0000313" key="2">
    <source>
        <dbReference type="Proteomes" id="UP000666915"/>
    </source>
</evidence>
<reference evidence="1 2" key="1">
    <citation type="submission" date="2021-03" db="EMBL/GenBank/DDBJ databases">
        <authorList>
            <person name="Kanchanasin P."/>
            <person name="Saeng-In P."/>
            <person name="Phongsopitanun W."/>
            <person name="Yuki M."/>
            <person name="Kudo T."/>
            <person name="Ohkuma M."/>
            <person name="Tanasupawat S."/>
        </authorList>
    </citation>
    <scope>NUCLEOTIDE SEQUENCE [LARGE SCALE GENOMIC DNA]</scope>
    <source>
        <strain evidence="1 2">L46</strain>
    </source>
</reference>
<proteinExistence type="predicted"/>
<sequence length="43" mass="4788">MPDLPYDYAALEPAINGTLDAFRTQLTTSTVPRVTSGYLDWRA</sequence>